<dbReference type="EMBL" id="JBEDUW010000003">
    <property type="protein sequence ID" value="KAK9940620.1"/>
    <property type="molecule type" value="Genomic_DNA"/>
</dbReference>
<keyword evidence="2" id="KW-1185">Reference proteome</keyword>
<proteinExistence type="predicted"/>
<name>A0AAW1XXH1_RUBAR</name>
<reference evidence="1 2" key="1">
    <citation type="journal article" date="2023" name="G3 (Bethesda)">
        <title>A chromosome-length genome assembly and annotation of blackberry (Rubus argutus, cv. 'Hillquist').</title>
        <authorList>
            <person name="Bruna T."/>
            <person name="Aryal R."/>
            <person name="Dudchenko O."/>
            <person name="Sargent D.J."/>
            <person name="Mead D."/>
            <person name="Buti M."/>
            <person name="Cavallini A."/>
            <person name="Hytonen T."/>
            <person name="Andres J."/>
            <person name="Pham M."/>
            <person name="Weisz D."/>
            <person name="Mascagni F."/>
            <person name="Usai G."/>
            <person name="Natali L."/>
            <person name="Bassil N."/>
            <person name="Fernandez G.E."/>
            <person name="Lomsadze A."/>
            <person name="Armour M."/>
            <person name="Olukolu B."/>
            <person name="Poorten T."/>
            <person name="Britton C."/>
            <person name="Davik J."/>
            <person name="Ashrafi H."/>
            <person name="Aiden E.L."/>
            <person name="Borodovsky M."/>
            <person name="Worthington M."/>
        </authorList>
    </citation>
    <scope>NUCLEOTIDE SEQUENCE [LARGE SCALE GENOMIC DNA]</scope>
    <source>
        <strain evidence="1">PI 553951</strain>
    </source>
</reference>
<evidence type="ECO:0000313" key="2">
    <source>
        <dbReference type="Proteomes" id="UP001457282"/>
    </source>
</evidence>
<protein>
    <submittedName>
        <fullName evidence="1">Uncharacterized protein</fullName>
    </submittedName>
</protein>
<comment type="caution">
    <text evidence="1">The sequence shown here is derived from an EMBL/GenBank/DDBJ whole genome shotgun (WGS) entry which is preliminary data.</text>
</comment>
<accession>A0AAW1XXH1</accession>
<evidence type="ECO:0000313" key="1">
    <source>
        <dbReference type="EMBL" id="KAK9940620.1"/>
    </source>
</evidence>
<dbReference type="PANTHER" id="PTHR38020:SF1">
    <property type="entry name" value="UROPORPHYRINOGEN-III SYNTHASE"/>
    <property type="match status" value="1"/>
</dbReference>
<sequence>MSAEGELFTVAALGKDSELFEDNFFRKLCQDRPRVRILIPSIATPTGLVQSLEDGGGRRVLCPVPVVMGLMEPPAAPDCLGELGASNWFLVQWVDVEEEDGFN</sequence>
<dbReference type="AlphaFoldDB" id="A0AAW1XXH1"/>
<organism evidence="1 2">
    <name type="scientific">Rubus argutus</name>
    <name type="common">Southern blackberry</name>
    <dbReference type="NCBI Taxonomy" id="59490"/>
    <lineage>
        <taxon>Eukaryota</taxon>
        <taxon>Viridiplantae</taxon>
        <taxon>Streptophyta</taxon>
        <taxon>Embryophyta</taxon>
        <taxon>Tracheophyta</taxon>
        <taxon>Spermatophyta</taxon>
        <taxon>Magnoliopsida</taxon>
        <taxon>eudicotyledons</taxon>
        <taxon>Gunneridae</taxon>
        <taxon>Pentapetalae</taxon>
        <taxon>rosids</taxon>
        <taxon>fabids</taxon>
        <taxon>Rosales</taxon>
        <taxon>Rosaceae</taxon>
        <taxon>Rosoideae</taxon>
        <taxon>Rosoideae incertae sedis</taxon>
        <taxon>Rubus</taxon>
    </lineage>
</organism>
<dbReference type="Proteomes" id="UP001457282">
    <property type="component" value="Unassembled WGS sequence"/>
</dbReference>
<dbReference type="PANTHER" id="PTHR38020">
    <property type="entry name" value="UROPORPHYRINOGEN-III SYNTHASE"/>
    <property type="match status" value="1"/>
</dbReference>
<gene>
    <name evidence="1" type="ORF">M0R45_017272</name>
</gene>